<dbReference type="Proteomes" id="UP000639338">
    <property type="component" value="Unassembled WGS sequence"/>
</dbReference>
<evidence type="ECO:0000256" key="2">
    <source>
        <dbReference type="ARBA" id="ARBA00022737"/>
    </source>
</evidence>
<keyword evidence="1" id="KW-0433">Leucine-rich repeat</keyword>
<evidence type="ECO:0000313" key="5">
    <source>
        <dbReference type="Proteomes" id="UP000639338"/>
    </source>
</evidence>
<feature type="chain" id="PRO_5032832778" evidence="3">
    <location>
        <begin position="28"/>
        <end position="495"/>
    </location>
</feature>
<dbReference type="PROSITE" id="PS51450">
    <property type="entry name" value="LRR"/>
    <property type="match status" value="2"/>
</dbReference>
<accession>A0A834XVQ3</accession>
<feature type="signal peptide" evidence="3">
    <location>
        <begin position="1"/>
        <end position="27"/>
    </location>
</feature>
<reference evidence="4 5" key="1">
    <citation type="submission" date="2020-08" db="EMBL/GenBank/DDBJ databases">
        <title>Aphidius gifuensis genome sequencing and assembly.</title>
        <authorList>
            <person name="Du Z."/>
        </authorList>
    </citation>
    <scope>NUCLEOTIDE SEQUENCE [LARGE SCALE GENOMIC DNA]</scope>
    <source>
        <strain evidence="4">YNYX2018</strain>
        <tissue evidence="4">Adults</tissue>
    </source>
</reference>
<dbReference type="PANTHER" id="PTHR24366">
    <property type="entry name" value="IG(IMMUNOGLOBULIN) AND LRR(LEUCINE RICH REPEAT) DOMAINS"/>
    <property type="match status" value="1"/>
</dbReference>
<dbReference type="AlphaFoldDB" id="A0A834XVQ3"/>
<dbReference type="PRINTS" id="PR00019">
    <property type="entry name" value="LEURICHRPT"/>
</dbReference>
<dbReference type="InterPro" id="IPR003591">
    <property type="entry name" value="Leu-rich_rpt_typical-subtyp"/>
</dbReference>
<evidence type="ECO:0000313" key="4">
    <source>
        <dbReference type="EMBL" id="KAF7993398.1"/>
    </source>
</evidence>
<evidence type="ECO:0000256" key="1">
    <source>
        <dbReference type="ARBA" id="ARBA00022614"/>
    </source>
</evidence>
<evidence type="ECO:0000256" key="3">
    <source>
        <dbReference type="SAM" id="SignalP"/>
    </source>
</evidence>
<dbReference type="SUPFAM" id="SSF52058">
    <property type="entry name" value="L domain-like"/>
    <property type="match status" value="1"/>
</dbReference>
<comment type="caution">
    <text evidence="4">The sequence shown here is derived from an EMBL/GenBank/DDBJ whole genome shotgun (WGS) entry which is preliminary data.</text>
</comment>
<keyword evidence="5" id="KW-1185">Reference proteome</keyword>
<keyword evidence="3" id="KW-0732">Signal</keyword>
<dbReference type="EMBL" id="JACMRX010000003">
    <property type="protein sequence ID" value="KAF7993398.1"/>
    <property type="molecule type" value="Genomic_DNA"/>
</dbReference>
<keyword evidence="2" id="KW-0677">Repeat</keyword>
<dbReference type="InterPro" id="IPR032675">
    <property type="entry name" value="LRR_dom_sf"/>
</dbReference>
<dbReference type="PANTHER" id="PTHR24366:SF96">
    <property type="entry name" value="LEUCINE RICH REPEAT CONTAINING 53"/>
    <property type="match status" value="1"/>
</dbReference>
<sequence length="495" mass="55921">MTRTMAILQLIFCSLLLVENAFQYVSSTTPLPLVAELSDNLIEKTNKVKPDICESKNVEAGTLLCTCTGLGEKQNTLEAQCFLESNDISSNNSVWSLFAPSQKPIKSFKLMRRAYGVLEYVPTSTLQSMTKLQHLLFQDISFTNISERAFYNMSNIKEINLENNNIKNLPLKTFDSLNRLEVIYMTKNNFSEIKQNVFFNLSTLSKLVLAQNGIKKIEDNSFETLQALTDLDLSKNKITEITSGMFNGLGNLKNLDLSYNELTIIKIDYLKNARDLVTLNLANNEIKTFDYTELIEWNSWTNLNLSNNHLVMSSDQDSFAGLLNLETLDLSNNAMKDLRFPNMKRIYASNINATTALKLYLQGNNLTCNSDLSWMFELRDLAKDSNLKKSMSNVTCFLVYEGKNIKTAKNDTTNSTTTINETNMIDGGLLIDGPKNGTMKQLWELKLADLPIVNTMRTDVNEWKQKETQSTTTSSSAKVQILLAIQLITLSIIFI</sequence>
<organism evidence="4 5">
    <name type="scientific">Aphidius gifuensis</name>
    <name type="common">Parasitoid wasp</name>
    <dbReference type="NCBI Taxonomy" id="684658"/>
    <lineage>
        <taxon>Eukaryota</taxon>
        <taxon>Metazoa</taxon>
        <taxon>Ecdysozoa</taxon>
        <taxon>Arthropoda</taxon>
        <taxon>Hexapoda</taxon>
        <taxon>Insecta</taxon>
        <taxon>Pterygota</taxon>
        <taxon>Neoptera</taxon>
        <taxon>Endopterygota</taxon>
        <taxon>Hymenoptera</taxon>
        <taxon>Apocrita</taxon>
        <taxon>Ichneumonoidea</taxon>
        <taxon>Braconidae</taxon>
        <taxon>Aphidiinae</taxon>
        <taxon>Aphidius</taxon>
    </lineage>
</organism>
<dbReference type="SMART" id="SM00369">
    <property type="entry name" value="LRR_TYP"/>
    <property type="match status" value="7"/>
</dbReference>
<protein>
    <submittedName>
        <fullName evidence="4">Uncharacterized protein</fullName>
    </submittedName>
</protein>
<gene>
    <name evidence="4" type="ORF">HCN44_007901</name>
</gene>
<dbReference type="InterPro" id="IPR001611">
    <property type="entry name" value="Leu-rich_rpt"/>
</dbReference>
<dbReference type="Gene3D" id="3.80.10.10">
    <property type="entry name" value="Ribonuclease Inhibitor"/>
    <property type="match status" value="2"/>
</dbReference>
<proteinExistence type="predicted"/>
<dbReference type="Pfam" id="PF13855">
    <property type="entry name" value="LRR_8"/>
    <property type="match status" value="2"/>
</dbReference>
<dbReference type="OrthoDB" id="27267at2759"/>
<dbReference type="FunFam" id="3.80.10.10:FF:001164">
    <property type="entry name" value="GH01279p"/>
    <property type="match status" value="1"/>
</dbReference>
<name>A0A834XVQ3_APHGI</name>